<dbReference type="InterPro" id="IPR001204">
    <property type="entry name" value="Phos_transporter"/>
</dbReference>
<evidence type="ECO:0000256" key="2">
    <source>
        <dbReference type="ARBA" id="ARBA00022448"/>
    </source>
</evidence>
<comment type="similarity">
    <text evidence="7">Belongs to the inorganic phosphate transporter (PiT) (TC 2.A.20) family.</text>
</comment>
<dbReference type="AlphaFoldDB" id="A0AAD8YG54"/>
<keyword evidence="5 7" id="KW-1133">Transmembrane helix</keyword>
<dbReference type="GO" id="GO:0035435">
    <property type="term" value="P:phosphate ion transmembrane transport"/>
    <property type="evidence" value="ECO:0007669"/>
    <property type="project" value="TreeGrafter"/>
</dbReference>
<dbReference type="PANTHER" id="PTHR11101">
    <property type="entry name" value="PHOSPHATE TRANSPORTER"/>
    <property type="match status" value="1"/>
</dbReference>
<evidence type="ECO:0000313" key="10">
    <source>
        <dbReference type="Proteomes" id="UP001224775"/>
    </source>
</evidence>
<keyword evidence="2 7" id="KW-0813">Transport</keyword>
<comment type="function">
    <text evidence="7">Sodium-phosphate symporter.</text>
</comment>
<feature type="transmembrane region" description="Helical" evidence="7">
    <location>
        <begin position="534"/>
        <end position="558"/>
    </location>
</feature>
<evidence type="ECO:0000256" key="8">
    <source>
        <dbReference type="SAM" id="MobiDB-lite"/>
    </source>
</evidence>
<keyword evidence="6 7" id="KW-0472">Membrane</keyword>
<keyword evidence="10" id="KW-1185">Reference proteome</keyword>
<dbReference type="Proteomes" id="UP001224775">
    <property type="component" value="Unassembled WGS sequence"/>
</dbReference>
<comment type="subcellular location">
    <subcellularLocation>
        <location evidence="1 7">Membrane</location>
        <topology evidence="1 7">Multi-pass membrane protein</topology>
    </subcellularLocation>
</comment>
<feature type="transmembrane region" description="Helical" evidence="7">
    <location>
        <begin position="398"/>
        <end position="426"/>
    </location>
</feature>
<feature type="transmembrane region" description="Helical" evidence="7">
    <location>
        <begin position="138"/>
        <end position="159"/>
    </location>
</feature>
<evidence type="ECO:0000256" key="5">
    <source>
        <dbReference type="ARBA" id="ARBA00022989"/>
    </source>
</evidence>
<protein>
    <recommendedName>
        <fullName evidence="7">Phosphate transporter</fullName>
    </recommendedName>
</protein>
<feature type="transmembrane region" description="Helical" evidence="7">
    <location>
        <begin position="68"/>
        <end position="87"/>
    </location>
</feature>
<evidence type="ECO:0000256" key="4">
    <source>
        <dbReference type="ARBA" id="ARBA00022692"/>
    </source>
</evidence>
<dbReference type="PANTHER" id="PTHR11101:SF80">
    <property type="entry name" value="PHOSPHATE TRANSPORTER"/>
    <property type="match status" value="1"/>
</dbReference>
<feature type="transmembrane region" description="Helical" evidence="7">
    <location>
        <begin position="478"/>
        <end position="498"/>
    </location>
</feature>
<evidence type="ECO:0000256" key="3">
    <source>
        <dbReference type="ARBA" id="ARBA00022592"/>
    </source>
</evidence>
<accession>A0AAD8YG54</accession>
<dbReference type="Pfam" id="PF01384">
    <property type="entry name" value="PHO4"/>
    <property type="match status" value="1"/>
</dbReference>
<evidence type="ECO:0000256" key="6">
    <source>
        <dbReference type="ARBA" id="ARBA00023136"/>
    </source>
</evidence>
<feature type="transmembrane region" description="Helical" evidence="7">
    <location>
        <begin position="438"/>
        <end position="457"/>
    </location>
</feature>
<organism evidence="9 10">
    <name type="scientific">Skeletonema marinoi</name>
    <dbReference type="NCBI Taxonomy" id="267567"/>
    <lineage>
        <taxon>Eukaryota</taxon>
        <taxon>Sar</taxon>
        <taxon>Stramenopiles</taxon>
        <taxon>Ochrophyta</taxon>
        <taxon>Bacillariophyta</taxon>
        <taxon>Coscinodiscophyceae</taxon>
        <taxon>Thalassiosirophycidae</taxon>
        <taxon>Thalassiosirales</taxon>
        <taxon>Skeletonemataceae</taxon>
        <taxon>Skeletonema</taxon>
        <taxon>Skeletonema marinoi-dohrnii complex</taxon>
    </lineage>
</organism>
<keyword evidence="3 7" id="KW-0592">Phosphate transport</keyword>
<dbReference type="GO" id="GO:0016020">
    <property type="term" value="C:membrane"/>
    <property type="evidence" value="ECO:0007669"/>
    <property type="project" value="UniProtKB-SubCell"/>
</dbReference>
<evidence type="ECO:0000256" key="1">
    <source>
        <dbReference type="ARBA" id="ARBA00004141"/>
    </source>
</evidence>
<feature type="region of interest" description="Disordered" evidence="8">
    <location>
        <begin position="274"/>
        <end position="339"/>
    </location>
</feature>
<feature type="compositionally biased region" description="Basic and acidic residues" evidence="8">
    <location>
        <begin position="274"/>
        <end position="299"/>
    </location>
</feature>
<dbReference type="EMBL" id="JATAAI010000005">
    <property type="protein sequence ID" value="KAK1745881.1"/>
    <property type="molecule type" value="Genomic_DNA"/>
</dbReference>
<comment type="caution">
    <text evidence="9">The sequence shown here is derived from an EMBL/GenBank/DDBJ whole genome shotgun (WGS) entry which is preliminary data.</text>
</comment>
<evidence type="ECO:0000313" key="9">
    <source>
        <dbReference type="EMBL" id="KAK1745881.1"/>
    </source>
</evidence>
<feature type="transmembrane region" description="Helical" evidence="7">
    <location>
        <begin position="27"/>
        <end position="47"/>
    </location>
</feature>
<name>A0AAD8YG54_9STRA</name>
<feature type="compositionally biased region" description="Polar residues" evidence="8">
    <location>
        <begin position="326"/>
        <end position="335"/>
    </location>
</feature>
<dbReference type="GO" id="GO:0005315">
    <property type="term" value="F:phosphate transmembrane transporter activity"/>
    <property type="evidence" value="ECO:0007669"/>
    <property type="project" value="InterPro"/>
</dbReference>
<reference evidence="9" key="1">
    <citation type="submission" date="2023-06" db="EMBL/GenBank/DDBJ databases">
        <title>Survivors Of The Sea: Transcriptome response of Skeletonema marinoi to long-term dormancy.</title>
        <authorList>
            <person name="Pinder M.I.M."/>
            <person name="Kourtchenko O."/>
            <person name="Robertson E.K."/>
            <person name="Larsson T."/>
            <person name="Maumus F."/>
            <person name="Osuna-Cruz C.M."/>
            <person name="Vancaester E."/>
            <person name="Stenow R."/>
            <person name="Vandepoele K."/>
            <person name="Ploug H."/>
            <person name="Bruchert V."/>
            <person name="Godhe A."/>
            <person name="Topel M."/>
        </authorList>
    </citation>
    <scope>NUCLEOTIDE SEQUENCE</scope>
    <source>
        <strain evidence="9">R05AC</strain>
    </source>
</reference>
<feature type="transmembrane region" description="Helical" evidence="7">
    <location>
        <begin position="165"/>
        <end position="185"/>
    </location>
</feature>
<feature type="transmembrane region" description="Helical" evidence="7">
    <location>
        <begin position="201"/>
        <end position="221"/>
    </location>
</feature>
<gene>
    <name evidence="9" type="ORF">QTG54_003805</name>
</gene>
<sequence length="565" mass="60919">MNEQLISFAAQSARFLQDVTVDCCQQYFWMTIAAGIFGFLMACGIGANDVANAFATSVSAKSVTLKQAVVIAGICEFLGAMLLGASVTSTIKGKMIDTSLYADEPGVLMYGMLTSLVAASFILAVANYLALPVSTTHTIVGSIVGFSLAAKGFSSINWMEVSKIFISWVAAPVITGTAAALFFWVTRKFILLSEVPYKRAITLYPFIIFIAIGIDLFMVFYKAGKNSPQIKEWGLKFMIPAGFCISFFLAVVFHFLLSPYLQKRVEAKMERLEKAKTDKENEDVAHENAEAGEGEEKKSAMMKKILGEDGEEEKAEEQDGEEQPTDSKTTDANISRSERIKKNMTASFHKSMSKLGDATINRDIEAEAFAGSAKAKEMWETGEEFDPRAEEMFSYLQVLTACLLSFAHGANDVANAIGPIAAVIAIYNTGEVNSKNPVPKWIIFLGAAGIVLGLLLYGYKLMISLGYKITKMSPSRGFCIELAASLVVVVASFVGIPVSTTQCQVGGTIGVGLLGGEKGNRSGNLNPWFVLKVILGWVGTFVAVCIINAGVFAFAYYAPSASGFA</sequence>
<feature type="compositionally biased region" description="Acidic residues" evidence="8">
    <location>
        <begin position="308"/>
        <end position="324"/>
    </location>
</feature>
<feature type="transmembrane region" description="Helical" evidence="7">
    <location>
        <begin position="237"/>
        <end position="261"/>
    </location>
</feature>
<evidence type="ECO:0000256" key="7">
    <source>
        <dbReference type="RuleBase" id="RU363058"/>
    </source>
</evidence>
<proteinExistence type="inferred from homology"/>
<feature type="transmembrane region" description="Helical" evidence="7">
    <location>
        <begin position="107"/>
        <end position="131"/>
    </location>
</feature>
<keyword evidence="4 7" id="KW-0812">Transmembrane</keyword>